<dbReference type="OrthoDB" id="428658at2759"/>
<dbReference type="CDD" id="cd02869">
    <property type="entry name" value="PseudoU_synth_RluA_like"/>
    <property type="match status" value="1"/>
</dbReference>
<keyword evidence="4" id="KW-0413">Isomerase</keyword>
<protein>
    <recommendedName>
        <fullName evidence="8">21S rRNA pseudouridine(2819) synthase</fullName>
        <ecNumber evidence="7">5.4.99.43</ecNumber>
    </recommendedName>
    <alternativeName>
        <fullName evidence="10">Pseudouridine synthase 5</fullName>
    </alternativeName>
    <alternativeName>
        <fullName evidence="9">Pseudouridylate synthase PUS5</fullName>
    </alternativeName>
    <alternativeName>
        <fullName evidence="11">Uracil hydrolyase PUS5</fullName>
    </alternativeName>
</protein>
<dbReference type="PANTHER" id="PTHR21600">
    <property type="entry name" value="MITOCHONDRIAL RNA PSEUDOURIDINE SYNTHASE"/>
    <property type="match status" value="1"/>
</dbReference>
<evidence type="ECO:0000256" key="9">
    <source>
        <dbReference type="ARBA" id="ARBA00041561"/>
    </source>
</evidence>
<feature type="domain" description="Pseudouridine synthase RsuA/RluA-like" evidence="12">
    <location>
        <begin position="11"/>
        <end position="180"/>
    </location>
</feature>
<dbReference type="InterPro" id="IPR006145">
    <property type="entry name" value="PsdUridine_synth_RsuA/RluA"/>
</dbReference>
<dbReference type="InterPro" id="IPR020103">
    <property type="entry name" value="PsdUridine_synth_cat_dom_sf"/>
</dbReference>
<dbReference type="RefSeq" id="XP_002549452.1">
    <property type="nucleotide sequence ID" value="XM_002549406.1"/>
</dbReference>
<proteinExistence type="inferred from homology"/>
<dbReference type="PANTHER" id="PTHR21600:SF81">
    <property type="entry name" value="21S RRNA PSEUDOURIDINE(2819) SYNTHASE"/>
    <property type="match status" value="1"/>
</dbReference>
<dbReference type="PROSITE" id="PS01129">
    <property type="entry name" value="PSI_RLU"/>
    <property type="match status" value="1"/>
</dbReference>
<comment type="catalytic activity">
    <reaction evidence="5">
        <text>uridine(2819) in 21S rRNA = pseudouridine(2819) in 21S rRNA</text>
        <dbReference type="Rhea" id="RHEA:42556"/>
        <dbReference type="Rhea" id="RHEA-COMP:10113"/>
        <dbReference type="Rhea" id="RHEA-COMP:10114"/>
        <dbReference type="ChEBI" id="CHEBI:65314"/>
        <dbReference type="ChEBI" id="CHEBI:65315"/>
        <dbReference type="EC" id="5.4.99.43"/>
    </reaction>
</comment>
<comment type="similarity">
    <text evidence="2">Belongs to the pseudouridine synthase RluA family.</text>
</comment>
<dbReference type="InterPro" id="IPR050188">
    <property type="entry name" value="RluA_PseudoU_synthase"/>
</dbReference>
<keyword evidence="3" id="KW-0496">Mitochondrion</keyword>
<gene>
    <name evidence="13" type="ORF">CTRG_03749</name>
</gene>
<evidence type="ECO:0000313" key="13">
    <source>
        <dbReference type="EMBL" id="EER32078.1"/>
    </source>
</evidence>
<comment type="subcellular location">
    <subcellularLocation>
        <location evidence="1">Mitochondrion</location>
    </subcellularLocation>
</comment>
<evidence type="ECO:0000256" key="1">
    <source>
        <dbReference type="ARBA" id="ARBA00004173"/>
    </source>
</evidence>
<dbReference type="GeneID" id="8297881"/>
<evidence type="ECO:0000256" key="7">
    <source>
        <dbReference type="ARBA" id="ARBA00038947"/>
    </source>
</evidence>
<name>C5MDJ7_CANTT</name>
<dbReference type="Gene3D" id="3.30.2350.10">
    <property type="entry name" value="Pseudouridine synthase"/>
    <property type="match status" value="1"/>
</dbReference>
<dbReference type="GO" id="GO:0160143">
    <property type="term" value="F:21S rRNA pseudouridine(2819) synthase activity"/>
    <property type="evidence" value="ECO:0007669"/>
    <property type="project" value="UniProtKB-EC"/>
</dbReference>
<dbReference type="HOGENOM" id="CLU_998077_0_0_1"/>
<evidence type="ECO:0000259" key="12">
    <source>
        <dbReference type="Pfam" id="PF00849"/>
    </source>
</evidence>
<dbReference type="SUPFAM" id="SSF55120">
    <property type="entry name" value="Pseudouridine synthase"/>
    <property type="match status" value="1"/>
</dbReference>
<dbReference type="GO" id="GO:0005739">
    <property type="term" value="C:mitochondrion"/>
    <property type="evidence" value="ECO:0007669"/>
    <property type="project" value="UniProtKB-SubCell"/>
</dbReference>
<dbReference type="Proteomes" id="UP000002037">
    <property type="component" value="Unassembled WGS sequence"/>
</dbReference>
<accession>C5MDJ7</accession>
<evidence type="ECO:0000256" key="3">
    <source>
        <dbReference type="ARBA" id="ARBA00023128"/>
    </source>
</evidence>
<dbReference type="GO" id="GO:0003723">
    <property type="term" value="F:RNA binding"/>
    <property type="evidence" value="ECO:0007669"/>
    <property type="project" value="InterPro"/>
</dbReference>
<dbReference type="EMBL" id="GG692399">
    <property type="protein sequence ID" value="EER32078.1"/>
    <property type="molecule type" value="Genomic_DNA"/>
</dbReference>
<evidence type="ECO:0000256" key="2">
    <source>
        <dbReference type="ARBA" id="ARBA00010876"/>
    </source>
</evidence>
<reference evidence="13 14" key="1">
    <citation type="journal article" date="2009" name="Nature">
        <title>Evolution of pathogenicity and sexual reproduction in eight Candida genomes.</title>
        <authorList>
            <person name="Butler G."/>
            <person name="Rasmussen M.D."/>
            <person name="Lin M.F."/>
            <person name="Santos M.A."/>
            <person name="Sakthikumar S."/>
            <person name="Munro C.A."/>
            <person name="Rheinbay E."/>
            <person name="Grabherr M."/>
            <person name="Forche A."/>
            <person name="Reedy J.L."/>
            <person name="Agrafioti I."/>
            <person name="Arnaud M.B."/>
            <person name="Bates S."/>
            <person name="Brown A.J."/>
            <person name="Brunke S."/>
            <person name="Costanzo M.C."/>
            <person name="Fitzpatrick D.A."/>
            <person name="de Groot P.W."/>
            <person name="Harris D."/>
            <person name="Hoyer L.L."/>
            <person name="Hube B."/>
            <person name="Klis F.M."/>
            <person name="Kodira C."/>
            <person name="Lennard N."/>
            <person name="Logue M.E."/>
            <person name="Martin R."/>
            <person name="Neiman A.M."/>
            <person name="Nikolaou E."/>
            <person name="Quail M.A."/>
            <person name="Quinn J."/>
            <person name="Santos M.C."/>
            <person name="Schmitzberger F.F."/>
            <person name="Sherlock G."/>
            <person name="Shah P."/>
            <person name="Silverstein K.A."/>
            <person name="Skrzypek M.S."/>
            <person name="Soll D."/>
            <person name="Staggs R."/>
            <person name="Stansfield I."/>
            <person name="Stumpf M.P."/>
            <person name="Sudbery P.E."/>
            <person name="Srikantha T."/>
            <person name="Zeng Q."/>
            <person name="Berman J."/>
            <person name="Berriman M."/>
            <person name="Heitman J."/>
            <person name="Gow N.A."/>
            <person name="Lorenz M.C."/>
            <person name="Birren B.W."/>
            <person name="Kellis M."/>
            <person name="Cuomo C.A."/>
        </authorList>
    </citation>
    <scope>NUCLEOTIDE SEQUENCE [LARGE SCALE GENOMIC DNA]</scope>
    <source>
        <strain evidence="14">ATCC MYA-3404 / T1</strain>
    </source>
</reference>
<sequence>MKLEIVKRTFNYAVINKPSGLICAARGPNNIVDAVSEEFKQFLPTVSSSQFRIVQRLDRFVTGGLLIARNKKWADKVRKSFYGGGNLKLIRRYVGLIPLTNIPKKTKGVIEHEIEALEKDYRGKHEPRKVLKYTAKTHYQLLPALARKLEGDYPVFQQSQVVPAIFQLETGRKNQIRDHVLQEFGVTLLNDDNFVDFKFNSEEPKNVNSTIFKNNQIGLHSGLLIIENNGVSDEILFPVNEVNDRELWSTFLNDNGEFISPIRNALLNFDY</sequence>
<dbReference type="Pfam" id="PF00849">
    <property type="entry name" value="PseudoU_synth_2"/>
    <property type="match status" value="1"/>
</dbReference>
<comment type="function">
    <text evidence="6">Pseudouridylate synthase responsible for the pseudouridine-2819 formation in mitochondrial 21S rRNA. May modulate the efficiency or the fidelity of the mitochondrial translation machinery.</text>
</comment>
<dbReference type="STRING" id="294747.C5MDJ7"/>
<evidence type="ECO:0000313" key="14">
    <source>
        <dbReference type="Proteomes" id="UP000002037"/>
    </source>
</evidence>
<dbReference type="GO" id="GO:0000455">
    <property type="term" value="P:enzyme-directed rRNA pseudouridine synthesis"/>
    <property type="evidence" value="ECO:0007669"/>
    <property type="project" value="TreeGrafter"/>
</dbReference>
<dbReference type="SMR" id="C5MDJ7"/>
<dbReference type="EC" id="5.4.99.43" evidence="7"/>
<evidence type="ECO:0000256" key="5">
    <source>
        <dbReference type="ARBA" id="ARBA00036927"/>
    </source>
</evidence>
<organism evidence="13 14">
    <name type="scientific">Candida tropicalis (strain ATCC MYA-3404 / T1)</name>
    <name type="common">Yeast</name>
    <dbReference type="NCBI Taxonomy" id="294747"/>
    <lineage>
        <taxon>Eukaryota</taxon>
        <taxon>Fungi</taxon>
        <taxon>Dikarya</taxon>
        <taxon>Ascomycota</taxon>
        <taxon>Saccharomycotina</taxon>
        <taxon>Pichiomycetes</taxon>
        <taxon>Debaryomycetaceae</taxon>
        <taxon>Candida/Lodderomyces clade</taxon>
        <taxon>Candida</taxon>
    </lineage>
</organism>
<evidence type="ECO:0000256" key="11">
    <source>
        <dbReference type="ARBA" id="ARBA00042700"/>
    </source>
</evidence>
<dbReference type="VEuPathDB" id="FungiDB:CTRG_03749"/>
<dbReference type="InterPro" id="IPR006224">
    <property type="entry name" value="PsdUridine_synth_RluA-like_CS"/>
</dbReference>
<evidence type="ECO:0000256" key="4">
    <source>
        <dbReference type="ARBA" id="ARBA00023235"/>
    </source>
</evidence>
<dbReference type="eggNOG" id="KOG1919">
    <property type="taxonomic scope" value="Eukaryota"/>
</dbReference>
<dbReference type="AlphaFoldDB" id="C5MDJ7"/>
<evidence type="ECO:0000256" key="6">
    <source>
        <dbReference type="ARBA" id="ARBA00037513"/>
    </source>
</evidence>
<evidence type="ECO:0000256" key="8">
    <source>
        <dbReference type="ARBA" id="ARBA00040626"/>
    </source>
</evidence>
<keyword evidence="14" id="KW-1185">Reference proteome</keyword>
<dbReference type="KEGG" id="ctp:CTRG_03749"/>
<evidence type="ECO:0000256" key="10">
    <source>
        <dbReference type="ARBA" id="ARBA00041978"/>
    </source>
</evidence>